<accession>A0A2M3ZEJ4</accession>
<feature type="compositionally biased region" description="Polar residues" evidence="1">
    <location>
        <begin position="123"/>
        <end position="133"/>
    </location>
</feature>
<feature type="region of interest" description="Disordered" evidence="1">
    <location>
        <begin position="94"/>
        <end position="133"/>
    </location>
</feature>
<feature type="signal peptide" evidence="2">
    <location>
        <begin position="1"/>
        <end position="24"/>
    </location>
</feature>
<dbReference type="AlphaFoldDB" id="A0A2M3ZEJ4"/>
<evidence type="ECO:0000313" key="3">
    <source>
        <dbReference type="EMBL" id="MBW26915.1"/>
    </source>
</evidence>
<feature type="chain" id="PRO_5014999041" evidence="2">
    <location>
        <begin position="25"/>
        <end position="166"/>
    </location>
</feature>
<organism evidence="3">
    <name type="scientific">Anopheles braziliensis</name>
    <dbReference type="NCBI Taxonomy" id="58242"/>
    <lineage>
        <taxon>Eukaryota</taxon>
        <taxon>Metazoa</taxon>
        <taxon>Ecdysozoa</taxon>
        <taxon>Arthropoda</taxon>
        <taxon>Hexapoda</taxon>
        <taxon>Insecta</taxon>
        <taxon>Pterygota</taxon>
        <taxon>Neoptera</taxon>
        <taxon>Endopterygota</taxon>
        <taxon>Diptera</taxon>
        <taxon>Nematocera</taxon>
        <taxon>Culicoidea</taxon>
        <taxon>Culicidae</taxon>
        <taxon>Anophelinae</taxon>
        <taxon>Anopheles</taxon>
    </lineage>
</organism>
<name>A0A2M3ZEJ4_9DIPT</name>
<evidence type="ECO:0000256" key="1">
    <source>
        <dbReference type="SAM" id="MobiDB-lite"/>
    </source>
</evidence>
<evidence type="ECO:0000256" key="2">
    <source>
        <dbReference type="SAM" id="SignalP"/>
    </source>
</evidence>
<keyword evidence="2" id="KW-0732">Signal</keyword>
<feature type="compositionally biased region" description="Low complexity" evidence="1">
    <location>
        <begin position="98"/>
        <end position="120"/>
    </location>
</feature>
<proteinExistence type="predicted"/>
<dbReference type="EMBL" id="GGFM01006164">
    <property type="protein sequence ID" value="MBW26915.1"/>
    <property type="molecule type" value="Transcribed_RNA"/>
</dbReference>
<reference evidence="3" key="1">
    <citation type="submission" date="2018-01" db="EMBL/GenBank/DDBJ databases">
        <title>An insight into the sialome of Amazonian anophelines.</title>
        <authorList>
            <person name="Ribeiro J.M."/>
            <person name="Scarpassa V."/>
            <person name="Calvo E."/>
        </authorList>
    </citation>
    <scope>NUCLEOTIDE SEQUENCE</scope>
    <source>
        <tissue evidence="3">Salivary glands</tissue>
    </source>
</reference>
<sequence>MIRPICVGWHLVLILFLLQAVCLAAVVALQQLELPEPQRPPDYQRYLRTRRPTLLGEKHVEEVLEVFRTEARPPAYHLNHSDVNHFLALERLHEQQRRSTNPRTTTKTSTTPTTTTTPASDIGTVTSTYRTPTYENRNPEYRFLYLPLITATEIGRTNITIKEADA</sequence>
<protein>
    <submittedName>
        <fullName evidence="3">Putative secreted peptide</fullName>
    </submittedName>
</protein>